<feature type="compositionally biased region" description="Basic and acidic residues" evidence="1">
    <location>
        <begin position="30"/>
        <end position="40"/>
    </location>
</feature>
<feature type="region of interest" description="Disordered" evidence="1">
    <location>
        <begin position="1"/>
        <end position="58"/>
    </location>
</feature>
<reference evidence="2 3" key="1">
    <citation type="submission" date="2017-10" db="EMBL/GenBank/DDBJ databases">
        <title>Bifidobacterium genomics.</title>
        <authorList>
            <person name="Lugli G.A."/>
            <person name="Milani C."/>
            <person name="Mancabelli L."/>
        </authorList>
    </citation>
    <scope>NUCLEOTIDE SEQUENCE [LARGE SCALE GENOMIC DNA]</scope>
    <source>
        <strain evidence="2 3">1747B</strain>
    </source>
</reference>
<dbReference type="Proteomes" id="UP000233722">
    <property type="component" value="Unassembled WGS sequence"/>
</dbReference>
<protein>
    <submittedName>
        <fullName evidence="2">Uncharacterized protein</fullName>
    </submittedName>
</protein>
<sequence length="116" mass="13199">MVKNAFTRAQNHTSRNTSIADAVNVPAQEPQERTTIRQEPARPMVQGRDASRDMGRLRRSTVQFDEGTYLALKMAAAEHHAPMWAVMNEAIHAALLENRPFDWEHVHEIAARQADR</sequence>
<organism evidence="2 3">
    <name type="scientific">Bifidobacterium pseudolongum subsp. globosum</name>
    <dbReference type="NCBI Taxonomy" id="1690"/>
    <lineage>
        <taxon>Bacteria</taxon>
        <taxon>Bacillati</taxon>
        <taxon>Actinomycetota</taxon>
        <taxon>Actinomycetes</taxon>
        <taxon>Bifidobacteriales</taxon>
        <taxon>Bifidobacteriaceae</taxon>
        <taxon>Bifidobacterium</taxon>
    </lineage>
</organism>
<comment type="caution">
    <text evidence="2">The sequence shown here is derived from an EMBL/GenBank/DDBJ whole genome shotgun (WGS) entry which is preliminary data.</text>
</comment>
<name>A0A2N3QNK2_9BIFI</name>
<dbReference type="RefSeq" id="WP_101431117.1">
    <property type="nucleotide sequence ID" value="NZ_PCHA01000037.1"/>
</dbReference>
<gene>
    <name evidence="2" type="ORF">CQR45_1732</name>
</gene>
<evidence type="ECO:0000313" key="3">
    <source>
        <dbReference type="Proteomes" id="UP000233722"/>
    </source>
</evidence>
<proteinExistence type="predicted"/>
<accession>A0A2N3QNK2</accession>
<dbReference type="AlphaFoldDB" id="A0A2N3QNK2"/>
<feature type="compositionally biased region" description="Polar residues" evidence="1">
    <location>
        <begin position="7"/>
        <end position="19"/>
    </location>
</feature>
<evidence type="ECO:0000313" key="2">
    <source>
        <dbReference type="EMBL" id="PKU93202.1"/>
    </source>
</evidence>
<evidence type="ECO:0000256" key="1">
    <source>
        <dbReference type="SAM" id="MobiDB-lite"/>
    </source>
</evidence>
<dbReference type="EMBL" id="PCHA01000037">
    <property type="protein sequence ID" value="PKU93202.1"/>
    <property type="molecule type" value="Genomic_DNA"/>
</dbReference>